<proteinExistence type="predicted"/>
<reference evidence="1" key="1">
    <citation type="submission" date="2024-01" db="EMBL/GenBank/DDBJ databases">
        <authorList>
            <person name="Webb A."/>
        </authorList>
    </citation>
    <scope>NUCLEOTIDE SEQUENCE</scope>
    <source>
        <strain evidence="1">Pm1</strain>
    </source>
</reference>
<dbReference type="AlphaFoldDB" id="A0AAV1U2C6"/>
<evidence type="ECO:0008006" key="3">
    <source>
        <dbReference type="Google" id="ProtNLM"/>
    </source>
</evidence>
<sequence>MRRELVGSKSWAKQYGGELNHLTTTTAMYRRRTNYMIILLLHTLKRKQQQHLQRPPVAAYFATSESRWPLEICCNLQS</sequence>
<dbReference type="EMBL" id="CAKLBY020000130">
    <property type="protein sequence ID" value="CAK7928689.1"/>
    <property type="molecule type" value="Genomic_DNA"/>
</dbReference>
<evidence type="ECO:0000313" key="2">
    <source>
        <dbReference type="Proteomes" id="UP001162060"/>
    </source>
</evidence>
<protein>
    <recommendedName>
        <fullName evidence="3">Transposase</fullName>
    </recommendedName>
</protein>
<comment type="caution">
    <text evidence="1">The sequence shown here is derived from an EMBL/GenBank/DDBJ whole genome shotgun (WGS) entry which is preliminary data.</text>
</comment>
<organism evidence="1 2">
    <name type="scientific">Peronospora matthiolae</name>
    <dbReference type="NCBI Taxonomy" id="2874970"/>
    <lineage>
        <taxon>Eukaryota</taxon>
        <taxon>Sar</taxon>
        <taxon>Stramenopiles</taxon>
        <taxon>Oomycota</taxon>
        <taxon>Peronosporomycetes</taxon>
        <taxon>Peronosporales</taxon>
        <taxon>Peronosporaceae</taxon>
        <taxon>Peronospora</taxon>
    </lineage>
</organism>
<accession>A0AAV1U2C6</accession>
<gene>
    <name evidence="1" type="ORF">PM001_LOCUS13839</name>
</gene>
<name>A0AAV1U2C6_9STRA</name>
<dbReference type="Proteomes" id="UP001162060">
    <property type="component" value="Unassembled WGS sequence"/>
</dbReference>
<evidence type="ECO:0000313" key="1">
    <source>
        <dbReference type="EMBL" id="CAK7928689.1"/>
    </source>
</evidence>